<dbReference type="eggNOG" id="ENOG5030C0E">
    <property type="taxonomic scope" value="Bacteria"/>
</dbReference>
<proteinExistence type="predicted"/>
<feature type="signal peptide" evidence="2">
    <location>
        <begin position="1"/>
        <end position="20"/>
    </location>
</feature>
<protein>
    <submittedName>
        <fullName evidence="3">Outer membrane chaperone Skp (OmpH)</fullName>
    </submittedName>
</protein>
<sequence length="310" mass="33962">MTSRRTLVLLVFLLIAAFSAGCFRSAPDTNAPPKPQVGILDVQKAVKAHPKYAELQRRQQELNTLLAQVEAEKQQTAQPSARPTLPDGAAGLDEALAREFDARVAAKQAEIKARLDAKTAEVREELHRQLAAYTQEVDKEYYPQIFSLQLKLKTVQLTKDEMEALQKQHDNLQSERAAKIAAKERQLAAELEKRMAPEQNAAEQELAAYAEQLNAAYAQQAAAKKLEMAQRLPGGQTSAPAAGGPRTSAEQQAALKRTEIKVLQDFIHKDIADKAAKAAGERGLTAVLTTYKVNISAVDITDAVIAEFKK</sequence>
<evidence type="ECO:0000256" key="1">
    <source>
        <dbReference type="SAM" id="Coils"/>
    </source>
</evidence>
<dbReference type="AlphaFoldDB" id="A1HU25"/>
<dbReference type="RefSeq" id="WP_007290539.1">
    <property type="nucleotide sequence ID" value="NZ_AAWL01000032.1"/>
</dbReference>
<accession>A1HU25</accession>
<keyword evidence="4" id="KW-1185">Reference proteome</keyword>
<evidence type="ECO:0000256" key="2">
    <source>
        <dbReference type="SAM" id="SignalP"/>
    </source>
</evidence>
<dbReference type="Proteomes" id="UP000005139">
    <property type="component" value="Unassembled WGS sequence"/>
</dbReference>
<comment type="caution">
    <text evidence="3">The sequence shown here is derived from an EMBL/GenBank/DDBJ whole genome shotgun (WGS) entry which is preliminary data.</text>
</comment>
<gene>
    <name evidence="3" type="ORF">TcarDRAFT_0091</name>
</gene>
<name>A1HU25_9FIRM</name>
<dbReference type="OrthoDB" id="1634005at2"/>
<keyword evidence="2" id="KW-0732">Signal</keyword>
<keyword evidence="1" id="KW-0175">Coiled coil</keyword>
<feature type="chain" id="PRO_5039307187" evidence="2">
    <location>
        <begin position="21"/>
        <end position="310"/>
    </location>
</feature>
<feature type="coiled-coil region" evidence="1">
    <location>
        <begin position="148"/>
        <end position="219"/>
    </location>
</feature>
<dbReference type="EMBL" id="AAWL01000032">
    <property type="protein sequence ID" value="EAX46465.1"/>
    <property type="molecule type" value="Genomic_DNA"/>
</dbReference>
<reference evidence="3 4" key="1">
    <citation type="submission" date="2007-01" db="EMBL/GenBank/DDBJ databases">
        <title>Annotation of the draft genome assembly of Thermosinus carboxydivorans Nor1.</title>
        <authorList>
            <consortium name="US DOE Joint Genome Institute (JGI-ORNL)"/>
            <person name="Larimer F."/>
            <person name="Land M."/>
            <person name="Hauser L."/>
        </authorList>
    </citation>
    <scope>NUCLEOTIDE SEQUENCE [LARGE SCALE GENOMIC DNA]</scope>
    <source>
        <strain evidence="3 4">Nor1</strain>
    </source>
</reference>
<dbReference type="PROSITE" id="PS51257">
    <property type="entry name" value="PROKAR_LIPOPROTEIN"/>
    <property type="match status" value="1"/>
</dbReference>
<evidence type="ECO:0000313" key="4">
    <source>
        <dbReference type="Proteomes" id="UP000005139"/>
    </source>
</evidence>
<reference evidence="3 4" key="2">
    <citation type="submission" date="2007-01" db="EMBL/GenBank/DDBJ databases">
        <title>Sequencing of the draft genome and assembly of Thermosinus carboxydivorans Nor1.</title>
        <authorList>
            <consortium name="US DOE Joint Genome Institute (JGI-PGF)"/>
            <person name="Copeland A."/>
            <person name="Lucas S."/>
            <person name="Lapidus A."/>
            <person name="Barry K."/>
            <person name="Glavina del Rio T."/>
            <person name="Dalin E."/>
            <person name="Tice H."/>
            <person name="Bruce D."/>
            <person name="Pitluck S."/>
            <person name="Richardson P."/>
        </authorList>
    </citation>
    <scope>NUCLEOTIDE SEQUENCE [LARGE SCALE GENOMIC DNA]</scope>
    <source>
        <strain evidence="3 4">Nor1</strain>
    </source>
</reference>
<organism evidence="3 4">
    <name type="scientific">Thermosinus carboxydivorans Nor1</name>
    <dbReference type="NCBI Taxonomy" id="401526"/>
    <lineage>
        <taxon>Bacteria</taxon>
        <taxon>Bacillati</taxon>
        <taxon>Bacillota</taxon>
        <taxon>Negativicutes</taxon>
        <taxon>Selenomonadales</taxon>
        <taxon>Sporomusaceae</taxon>
        <taxon>Thermosinus</taxon>
    </lineage>
</organism>
<evidence type="ECO:0000313" key="3">
    <source>
        <dbReference type="EMBL" id="EAX46465.1"/>
    </source>
</evidence>